<dbReference type="InterPro" id="IPR036286">
    <property type="entry name" value="LexA/Signal_pep-like_sf"/>
</dbReference>
<dbReference type="PANTHER" id="PTHR43390">
    <property type="entry name" value="SIGNAL PEPTIDASE I"/>
    <property type="match status" value="1"/>
</dbReference>
<evidence type="ECO:0000259" key="8">
    <source>
        <dbReference type="Pfam" id="PF10502"/>
    </source>
</evidence>
<dbReference type="PROSITE" id="PS00760">
    <property type="entry name" value="SPASE_I_2"/>
    <property type="match status" value="1"/>
</dbReference>
<evidence type="ECO:0000313" key="9">
    <source>
        <dbReference type="EMBL" id="QDU78952.1"/>
    </source>
</evidence>
<evidence type="ECO:0000313" key="10">
    <source>
        <dbReference type="Proteomes" id="UP000317178"/>
    </source>
</evidence>
<feature type="domain" description="Peptidase S26" evidence="8">
    <location>
        <begin position="503"/>
        <end position="558"/>
    </location>
</feature>
<evidence type="ECO:0000256" key="4">
    <source>
        <dbReference type="ARBA" id="ARBA00019232"/>
    </source>
</evidence>
<dbReference type="GO" id="GO:0016020">
    <property type="term" value="C:membrane"/>
    <property type="evidence" value="ECO:0007669"/>
    <property type="project" value="UniProtKB-SubCell"/>
</dbReference>
<keyword evidence="7" id="KW-0645">Protease</keyword>
<evidence type="ECO:0000256" key="3">
    <source>
        <dbReference type="ARBA" id="ARBA00013208"/>
    </source>
</evidence>
<sequence length="604" mass="68531">MSTTRKKNSKTVEAPAKKKHDDGIRETFDSIVFAFVLAFLFRAFAAEAFIIPTGSMAPTLLGRNKDVYCSQCDYEFTIGASSEVDSESGRLQARLNWATCPNCRYDINVRDDNVYNGDRILVTKFSYEFADPDRFDVIVFKYPESPNTSYIKRLIGLPGESIKIEQGDIYTRKSNQDPWAIARKANPDKQQDIQLSVYDNNYRATPLHQAGWPLRWTGMQQQSGKDELDGWVESTTGWQTIDGGAAYQLDGTNSDETAWLRYRHIVPSSRDWDDLETGRPLVQNPVPQLVLDFCSYNTTSFDQGRGGEVPNPARYWVGDLTLSFNADLRDAGNSPELLVELNEGVRQYRCQFDLQTGQVQAQMIDHFLADPEPRALGTADSGVIAGDEYDIRFANVDNRLVLWVNDSVVTFDQPLTYDTPGFPGPRERDLVPAGIAAREVNVVVSDLKIQRDIYYRAEASHDNRGTPLDPSITGMGENDSTNLYTHRTDPETWWKIYINNSDDYSLVFAPLADDEYFVMGDNSPRSKDSRLWENDRAAKNRHAVKESALVGKAFYIFWPHGVPVGNDGKGFPIRYHRDNLNNKTDYPTYSLPFLPQLDKMKRIR</sequence>
<dbReference type="InterPro" id="IPR000223">
    <property type="entry name" value="Pept_S26A_signal_pept_1"/>
</dbReference>
<dbReference type="GO" id="GO:0006465">
    <property type="term" value="P:signal peptide processing"/>
    <property type="evidence" value="ECO:0007669"/>
    <property type="project" value="InterPro"/>
</dbReference>
<evidence type="ECO:0000256" key="7">
    <source>
        <dbReference type="RuleBase" id="RU362042"/>
    </source>
</evidence>
<comment type="catalytic activity">
    <reaction evidence="1 7">
        <text>Cleavage of hydrophobic, N-terminal signal or leader sequences from secreted and periplasmic proteins.</text>
        <dbReference type="EC" id="3.4.21.89"/>
    </reaction>
</comment>
<evidence type="ECO:0000256" key="5">
    <source>
        <dbReference type="ARBA" id="ARBA00022801"/>
    </source>
</evidence>
<accession>A0A518CI99</accession>
<reference evidence="9 10" key="1">
    <citation type="submission" date="2019-02" db="EMBL/GenBank/DDBJ databases">
        <title>Deep-cultivation of Planctomycetes and their phenomic and genomic characterization uncovers novel biology.</title>
        <authorList>
            <person name="Wiegand S."/>
            <person name="Jogler M."/>
            <person name="Boedeker C."/>
            <person name="Pinto D."/>
            <person name="Vollmers J."/>
            <person name="Rivas-Marin E."/>
            <person name="Kohn T."/>
            <person name="Peeters S.H."/>
            <person name="Heuer A."/>
            <person name="Rast P."/>
            <person name="Oberbeckmann S."/>
            <person name="Bunk B."/>
            <person name="Jeske O."/>
            <person name="Meyerdierks A."/>
            <person name="Storesund J.E."/>
            <person name="Kallscheuer N."/>
            <person name="Luecker S."/>
            <person name="Lage O.M."/>
            <person name="Pohl T."/>
            <person name="Merkel B.J."/>
            <person name="Hornburger P."/>
            <person name="Mueller R.-W."/>
            <person name="Bruemmer F."/>
            <person name="Labrenz M."/>
            <person name="Spormann A.M."/>
            <person name="Op den Camp H."/>
            <person name="Overmann J."/>
            <person name="Amann R."/>
            <person name="Jetten M.S.M."/>
            <person name="Mascher T."/>
            <person name="Medema M.H."/>
            <person name="Devos D.P."/>
            <person name="Kaster A.-K."/>
            <person name="Ovreas L."/>
            <person name="Rohde M."/>
            <person name="Galperin M.Y."/>
            <person name="Jogler C."/>
        </authorList>
    </citation>
    <scope>NUCLEOTIDE SEQUENCE [LARGE SCALE GENOMIC DNA]</scope>
    <source>
        <strain evidence="9 10">Pla110</strain>
    </source>
</reference>
<dbReference type="GO" id="GO:0004252">
    <property type="term" value="F:serine-type endopeptidase activity"/>
    <property type="evidence" value="ECO:0007669"/>
    <property type="project" value="InterPro"/>
</dbReference>
<name>A0A518CI99_9PLAN</name>
<dbReference type="NCBIfam" id="TIGR02227">
    <property type="entry name" value="sigpep_I_bact"/>
    <property type="match status" value="1"/>
</dbReference>
<proteinExistence type="inferred from homology"/>
<feature type="domain" description="Peptidase S26" evidence="8">
    <location>
        <begin position="111"/>
        <end position="183"/>
    </location>
</feature>
<dbReference type="PRINTS" id="PR00727">
    <property type="entry name" value="LEADERPTASE"/>
</dbReference>
<feature type="active site" evidence="6">
    <location>
        <position position="152"/>
    </location>
</feature>
<evidence type="ECO:0000256" key="1">
    <source>
        <dbReference type="ARBA" id="ARBA00000677"/>
    </source>
</evidence>
<dbReference type="EC" id="3.4.21.89" evidence="3 7"/>
<keyword evidence="10" id="KW-1185">Reference proteome</keyword>
<comment type="subcellular location">
    <subcellularLocation>
        <location evidence="7">Membrane</location>
        <topology evidence="7">Single-pass type II membrane protein</topology>
    </subcellularLocation>
</comment>
<dbReference type="PANTHER" id="PTHR43390:SF1">
    <property type="entry name" value="CHLOROPLAST PROCESSING PEPTIDASE"/>
    <property type="match status" value="1"/>
</dbReference>
<evidence type="ECO:0000256" key="2">
    <source>
        <dbReference type="ARBA" id="ARBA00009370"/>
    </source>
</evidence>
<dbReference type="InterPro" id="IPR019533">
    <property type="entry name" value="Peptidase_S26"/>
</dbReference>
<dbReference type="AlphaFoldDB" id="A0A518CI99"/>
<comment type="similarity">
    <text evidence="2 7">Belongs to the peptidase S26 family.</text>
</comment>
<dbReference type="EMBL" id="CP036281">
    <property type="protein sequence ID" value="QDU78952.1"/>
    <property type="molecule type" value="Genomic_DNA"/>
</dbReference>
<organism evidence="9 10">
    <name type="scientific">Polystyrenella longa</name>
    <dbReference type="NCBI Taxonomy" id="2528007"/>
    <lineage>
        <taxon>Bacteria</taxon>
        <taxon>Pseudomonadati</taxon>
        <taxon>Planctomycetota</taxon>
        <taxon>Planctomycetia</taxon>
        <taxon>Planctomycetales</taxon>
        <taxon>Planctomycetaceae</taxon>
        <taxon>Polystyrenella</taxon>
    </lineage>
</organism>
<evidence type="ECO:0000256" key="6">
    <source>
        <dbReference type="PIRSR" id="PIRSR600223-1"/>
    </source>
</evidence>
<dbReference type="Gene3D" id="2.10.109.10">
    <property type="entry name" value="Umud Fragment, subunit A"/>
    <property type="match status" value="2"/>
</dbReference>
<keyword evidence="5 7" id="KW-0378">Hydrolase</keyword>
<dbReference type="Pfam" id="PF10502">
    <property type="entry name" value="Peptidase_S26"/>
    <property type="match status" value="2"/>
</dbReference>
<feature type="active site" evidence="6">
    <location>
        <position position="55"/>
    </location>
</feature>
<dbReference type="GO" id="GO:0009003">
    <property type="term" value="F:signal peptidase activity"/>
    <property type="evidence" value="ECO:0007669"/>
    <property type="project" value="UniProtKB-EC"/>
</dbReference>
<dbReference type="CDD" id="cd06530">
    <property type="entry name" value="S26_SPase_I"/>
    <property type="match status" value="2"/>
</dbReference>
<dbReference type="RefSeq" id="WP_197440472.1">
    <property type="nucleotide sequence ID" value="NZ_CP036281.1"/>
</dbReference>
<dbReference type="Proteomes" id="UP000317178">
    <property type="component" value="Chromosome"/>
</dbReference>
<dbReference type="PROSITE" id="PS00761">
    <property type="entry name" value="SPASE_I_3"/>
    <property type="match status" value="1"/>
</dbReference>
<protein>
    <recommendedName>
        <fullName evidence="4 7">Signal peptidase I</fullName>
        <ecNumber evidence="3 7">3.4.21.89</ecNumber>
    </recommendedName>
</protein>
<dbReference type="KEGG" id="plon:Pla110_06560"/>
<gene>
    <name evidence="9" type="primary">sipV_1</name>
    <name evidence="9" type="ORF">Pla110_06560</name>
</gene>
<dbReference type="InterPro" id="IPR019758">
    <property type="entry name" value="Pept_S26A_signal_pept_1_CS"/>
</dbReference>
<dbReference type="InterPro" id="IPR019757">
    <property type="entry name" value="Pept_S26A_signal_pept_1_Lys-AS"/>
</dbReference>
<dbReference type="SUPFAM" id="SSF51306">
    <property type="entry name" value="LexA/Signal peptidase"/>
    <property type="match status" value="2"/>
</dbReference>